<feature type="domain" description="C2H2-type" evidence="2">
    <location>
        <begin position="4"/>
        <end position="26"/>
    </location>
</feature>
<proteinExistence type="predicted"/>
<dbReference type="eggNOG" id="KOG2785">
    <property type="taxonomic scope" value="Eukaryota"/>
</dbReference>
<dbReference type="GO" id="GO:0042273">
    <property type="term" value="P:ribosomal large subunit biogenesis"/>
    <property type="evidence" value="ECO:0007669"/>
    <property type="project" value="TreeGrafter"/>
</dbReference>
<dbReference type="OrthoDB" id="19329at2759"/>
<evidence type="ECO:0000313" key="4">
    <source>
        <dbReference type="Proteomes" id="UP000005222"/>
    </source>
</evidence>
<feature type="compositionally biased region" description="Basic and acidic residues" evidence="1">
    <location>
        <begin position="66"/>
        <end position="79"/>
    </location>
</feature>
<dbReference type="GO" id="GO:0030687">
    <property type="term" value="C:preribosome, large subunit precursor"/>
    <property type="evidence" value="ECO:0007669"/>
    <property type="project" value="TreeGrafter"/>
</dbReference>
<accession>G8YPW4</accession>
<dbReference type="OMA" id="WTQTQQQ"/>
<dbReference type="AlphaFoldDB" id="G8YPW4"/>
<feature type="compositionally biased region" description="Polar residues" evidence="1">
    <location>
        <begin position="55"/>
        <end position="65"/>
    </location>
</feature>
<feature type="compositionally biased region" description="Acidic residues" evidence="1">
    <location>
        <begin position="277"/>
        <end position="304"/>
    </location>
</feature>
<feature type="compositionally biased region" description="Basic and acidic residues" evidence="1">
    <location>
        <begin position="106"/>
        <end position="116"/>
    </location>
</feature>
<protein>
    <submittedName>
        <fullName evidence="3">Piso0_000727 protein</fullName>
    </submittedName>
</protein>
<dbReference type="SMART" id="SM00355">
    <property type="entry name" value="ZnF_C2H2"/>
    <property type="match status" value="3"/>
</dbReference>
<feature type="region of interest" description="Disordered" evidence="1">
    <location>
        <begin position="55"/>
        <end position="79"/>
    </location>
</feature>
<evidence type="ECO:0000259" key="2">
    <source>
        <dbReference type="PROSITE" id="PS00028"/>
    </source>
</evidence>
<dbReference type="InterPro" id="IPR041661">
    <property type="entry name" value="ZN622/Rei1/Reh1_Znf-C2H2"/>
</dbReference>
<dbReference type="STRING" id="559304.G8YPW4"/>
<dbReference type="FunCoup" id="G8YPW4">
    <property type="interactions" value="1464"/>
</dbReference>
<dbReference type="HOGENOM" id="CLU_018787_1_1_1"/>
<dbReference type="Pfam" id="PF12756">
    <property type="entry name" value="zf-C2H2_2"/>
    <property type="match status" value="1"/>
</dbReference>
<dbReference type="PANTHER" id="PTHR13182">
    <property type="entry name" value="ZINC FINGER PROTEIN 622"/>
    <property type="match status" value="1"/>
</dbReference>
<feature type="region of interest" description="Disordered" evidence="1">
    <location>
        <begin position="271"/>
        <end position="304"/>
    </location>
</feature>
<dbReference type="EMBL" id="FO082056">
    <property type="protein sequence ID" value="CCE78699.1"/>
    <property type="molecule type" value="Genomic_DNA"/>
</dbReference>
<dbReference type="InterPro" id="IPR040025">
    <property type="entry name" value="Znf622/Rei1/Reh1"/>
</dbReference>
<gene>
    <name evidence="3" type="primary">Piso0_000727</name>
    <name evidence="3" type="ORF">GNLVRS01_PISO0D02797g</name>
</gene>
<dbReference type="InParanoid" id="G8YPW4"/>
<evidence type="ECO:0000256" key="1">
    <source>
        <dbReference type="SAM" id="MobiDB-lite"/>
    </source>
</evidence>
<dbReference type="PANTHER" id="PTHR13182:SF21">
    <property type="entry name" value="CYTOPLASMIC 60S SUBUNIT BIOGENESIS FACTOR REI1"/>
    <property type="match status" value="1"/>
</dbReference>
<organism evidence="3 4">
    <name type="scientific">Pichia sorbitophila (strain ATCC MYA-4447 / BCRC 22081 / CBS 7064 / NBRC 10061 / NRRL Y-12695)</name>
    <name type="common">Hybrid yeast</name>
    <dbReference type="NCBI Taxonomy" id="559304"/>
    <lineage>
        <taxon>Eukaryota</taxon>
        <taxon>Fungi</taxon>
        <taxon>Dikarya</taxon>
        <taxon>Ascomycota</taxon>
        <taxon>Saccharomycotina</taxon>
        <taxon>Pichiomycetes</taxon>
        <taxon>Debaryomycetaceae</taxon>
        <taxon>Millerozyma</taxon>
    </lineage>
</organism>
<keyword evidence="4" id="KW-1185">Reference proteome</keyword>
<dbReference type="InterPro" id="IPR013087">
    <property type="entry name" value="Znf_C2H2_type"/>
</dbReference>
<dbReference type="PROSITE" id="PS00028">
    <property type="entry name" value="ZINC_FINGER_C2H2_1"/>
    <property type="match status" value="1"/>
</dbReference>
<sequence>MYTCNSCQLAFKEAADQRSHMKTEWHRYNLKRRVAQLPPIDEDSFSTKVASLSVADDTTNQNQGKAESKRDQRRREKQDILQKKREILARAREAMMKEQSTNNEDTSSKADPHEGVTGDFNGDVNRNVTDADITNPTIESQKEIEERIIKDKMSNKVDIPVTTCLFCHTNKKANFPDIDDVVEHMSVKHGLYIPESRYLVDREGLLKYLGEKIGLGNVCLCCNYQGKDIWAVREHMLTKRHMKIPYELEDEKLEISDFYDFSSSYKDDVKADTTSHDEEDWEDVSSDSEGENDDEDLNKEDNDDNTIYQAGHELILPSGKALGHRSLARYYRQNLAPERVLSEGQGTVVAAESRHMLTVRDRKELATQKRAWSDQRKREQINDKRSAKFINQQAHYRDQLLQ</sequence>
<dbReference type="Proteomes" id="UP000005222">
    <property type="component" value="Chromosome D"/>
</dbReference>
<feature type="region of interest" description="Disordered" evidence="1">
    <location>
        <begin position="95"/>
        <end position="130"/>
    </location>
</feature>
<evidence type="ECO:0000313" key="3">
    <source>
        <dbReference type="EMBL" id="CCE78699.1"/>
    </source>
</evidence>
<reference evidence="3 4" key="1">
    <citation type="journal article" date="2012" name="G3 (Bethesda)">
        <title>Pichia sorbitophila, an interspecies yeast hybrid reveals early steps of genome resolution following polyploidization.</title>
        <authorList>
            <person name="Leh Louis V."/>
            <person name="Despons L."/>
            <person name="Friedrich A."/>
            <person name="Martin T."/>
            <person name="Durrens P."/>
            <person name="Casaregola S."/>
            <person name="Neuveglise C."/>
            <person name="Fairhead C."/>
            <person name="Marck C."/>
            <person name="Cruz J.A."/>
            <person name="Straub M.L."/>
            <person name="Kugler V."/>
            <person name="Sacerdot C."/>
            <person name="Uzunov Z."/>
            <person name="Thierry A."/>
            <person name="Weiss S."/>
            <person name="Bleykasten C."/>
            <person name="De Montigny J."/>
            <person name="Jacques N."/>
            <person name="Jung P."/>
            <person name="Lemaire M."/>
            <person name="Mallet S."/>
            <person name="Morel G."/>
            <person name="Richard G.F."/>
            <person name="Sarkar A."/>
            <person name="Savel G."/>
            <person name="Schacherer J."/>
            <person name="Seret M.L."/>
            <person name="Talla E."/>
            <person name="Samson G."/>
            <person name="Jubin C."/>
            <person name="Poulain J."/>
            <person name="Vacherie B."/>
            <person name="Barbe V."/>
            <person name="Pelletier E."/>
            <person name="Sherman D.J."/>
            <person name="Westhof E."/>
            <person name="Weissenbach J."/>
            <person name="Baret P.V."/>
            <person name="Wincker P."/>
            <person name="Gaillardin C."/>
            <person name="Dujon B."/>
            <person name="Souciet J.L."/>
        </authorList>
    </citation>
    <scope>NUCLEOTIDE SEQUENCE [LARGE SCALE GENOMIC DNA]</scope>
    <source>
        <strain evidence="4">ATCC MYA-4447 / BCRC 22081 / CBS 7064 / NBRC 10061 / NRRL Y-12695</strain>
    </source>
</reference>
<name>G8YPW4_PICSO</name>